<dbReference type="SUPFAM" id="SSF50814">
    <property type="entry name" value="Lipocalins"/>
    <property type="match status" value="1"/>
</dbReference>
<dbReference type="GO" id="GO:0000302">
    <property type="term" value="P:response to reactive oxygen species"/>
    <property type="evidence" value="ECO:0007669"/>
    <property type="project" value="TreeGrafter"/>
</dbReference>
<gene>
    <name evidence="1" type="ORF">MNOR_LOCUS24100</name>
</gene>
<dbReference type="AlphaFoldDB" id="A0AAV2RJ75"/>
<dbReference type="PROSITE" id="PS00213">
    <property type="entry name" value="LIPOCALIN"/>
    <property type="match status" value="1"/>
</dbReference>
<evidence type="ECO:0000313" key="2">
    <source>
        <dbReference type="Proteomes" id="UP001497623"/>
    </source>
</evidence>
<sequence>MPGFNIDQFSGTWYHILKFPSEQGPFKTCVRTTFTSNAADGMMDVVRKGRSIPGNPRGVARRGVMAPLPGDNTGAMQIDIDGLPPQKAWVVYTDYTGVACLYSCTEFPGLRVDTAIAMARSARPLVKLVSQCRGRLHQFKINVNKFVRVPQAGKCYNRNKTQDHSGGFGRETQALVGRREEILLFPRNGTNKKYKNIRVIKRRIGIVTDADML</sequence>
<dbReference type="Gene3D" id="2.40.128.20">
    <property type="match status" value="1"/>
</dbReference>
<reference evidence="1 2" key="1">
    <citation type="submission" date="2024-05" db="EMBL/GenBank/DDBJ databases">
        <authorList>
            <person name="Wallberg A."/>
        </authorList>
    </citation>
    <scope>NUCLEOTIDE SEQUENCE [LARGE SCALE GENOMIC DNA]</scope>
</reference>
<dbReference type="GO" id="GO:0006629">
    <property type="term" value="P:lipid metabolic process"/>
    <property type="evidence" value="ECO:0007669"/>
    <property type="project" value="TreeGrafter"/>
</dbReference>
<dbReference type="Proteomes" id="UP001497623">
    <property type="component" value="Unassembled WGS sequence"/>
</dbReference>
<proteinExistence type="predicted"/>
<organism evidence="1 2">
    <name type="scientific">Meganyctiphanes norvegica</name>
    <name type="common">Northern krill</name>
    <name type="synonym">Thysanopoda norvegica</name>
    <dbReference type="NCBI Taxonomy" id="48144"/>
    <lineage>
        <taxon>Eukaryota</taxon>
        <taxon>Metazoa</taxon>
        <taxon>Ecdysozoa</taxon>
        <taxon>Arthropoda</taxon>
        <taxon>Crustacea</taxon>
        <taxon>Multicrustacea</taxon>
        <taxon>Malacostraca</taxon>
        <taxon>Eumalacostraca</taxon>
        <taxon>Eucarida</taxon>
        <taxon>Euphausiacea</taxon>
        <taxon>Euphausiidae</taxon>
        <taxon>Meganyctiphanes</taxon>
    </lineage>
</organism>
<evidence type="ECO:0000313" key="1">
    <source>
        <dbReference type="EMBL" id="CAL4123677.1"/>
    </source>
</evidence>
<dbReference type="InterPro" id="IPR022272">
    <property type="entry name" value="Lipocalin_CS"/>
</dbReference>
<dbReference type="EMBL" id="CAXKWB010021809">
    <property type="protein sequence ID" value="CAL4123677.1"/>
    <property type="molecule type" value="Genomic_DNA"/>
</dbReference>
<dbReference type="PANTHER" id="PTHR10612">
    <property type="entry name" value="APOLIPOPROTEIN D"/>
    <property type="match status" value="1"/>
</dbReference>
<protein>
    <recommendedName>
        <fullName evidence="3">Apolipoprotein D</fullName>
    </recommendedName>
</protein>
<evidence type="ECO:0008006" key="3">
    <source>
        <dbReference type="Google" id="ProtNLM"/>
    </source>
</evidence>
<dbReference type="InterPro" id="IPR012674">
    <property type="entry name" value="Calycin"/>
</dbReference>
<name>A0AAV2RJ75_MEGNR</name>
<dbReference type="GO" id="GO:0005737">
    <property type="term" value="C:cytoplasm"/>
    <property type="evidence" value="ECO:0007669"/>
    <property type="project" value="TreeGrafter"/>
</dbReference>
<keyword evidence="2" id="KW-1185">Reference proteome</keyword>
<dbReference type="PANTHER" id="PTHR10612:SF34">
    <property type="entry name" value="APOLIPOPROTEIN D"/>
    <property type="match status" value="1"/>
</dbReference>
<comment type="caution">
    <text evidence="1">The sequence shown here is derived from an EMBL/GenBank/DDBJ whole genome shotgun (WGS) entry which is preliminary data.</text>
</comment>
<accession>A0AAV2RJ75</accession>